<dbReference type="FunCoup" id="A0A0D2WVK1">
    <property type="interactions" value="252"/>
</dbReference>
<feature type="chain" id="PRO_5023471143" description="Phosphatidylserine decarboxylase alpha chain" evidence="12">
    <location>
        <begin position="387"/>
        <end position="432"/>
    </location>
</feature>
<evidence type="ECO:0000256" key="1">
    <source>
        <dbReference type="ARBA" id="ARBA00005189"/>
    </source>
</evidence>
<dbReference type="InterPro" id="IPR033177">
    <property type="entry name" value="PSD-B"/>
</dbReference>
<organism evidence="14 15">
    <name type="scientific">Capsaspora owczarzaki (strain ATCC 30864)</name>
    <dbReference type="NCBI Taxonomy" id="595528"/>
    <lineage>
        <taxon>Eukaryota</taxon>
        <taxon>Filasterea</taxon>
        <taxon>Capsaspora</taxon>
    </lineage>
</organism>
<feature type="chain" id="PRO_5023471144" description="Phosphatidylserine decarboxylase beta chain" evidence="12">
    <location>
        <begin position="1"/>
        <end position="386"/>
    </location>
</feature>
<name>A0A0D2WVK1_CAPO3</name>
<gene>
    <name evidence="14" type="ORF">CAOG_006602</name>
</gene>
<keyword evidence="5 12" id="KW-1133">Transmembrane helix</keyword>
<keyword evidence="2 12" id="KW-0444">Lipid biosynthesis</keyword>
<keyword evidence="3 12" id="KW-0812">Transmembrane</keyword>
<dbReference type="HAMAP" id="MF_03208">
    <property type="entry name" value="PS_decarb_PSD_B_type1_euk"/>
    <property type="match status" value="1"/>
</dbReference>
<dbReference type="NCBIfam" id="TIGR00163">
    <property type="entry name" value="PS_decarb"/>
    <property type="match status" value="1"/>
</dbReference>
<dbReference type="RefSeq" id="XP_004344223.1">
    <property type="nucleotide sequence ID" value="XM_004344173.2"/>
</dbReference>
<keyword evidence="15" id="KW-1185">Reference proteome</keyword>
<evidence type="ECO:0000256" key="2">
    <source>
        <dbReference type="ARBA" id="ARBA00022516"/>
    </source>
</evidence>
<evidence type="ECO:0000256" key="7">
    <source>
        <dbReference type="ARBA" id="ARBA00023136"/>
    </source>
</evidence>
<comment type="PTM">
    <text evidence="12">Is synthesized initially as an inactive proenzyme. Formation of the active enzyme involves a self-maturation process in which the active site pyruvoyl group is generated from an internal serine residue via an autocatalytic post-translational modification. Two non-identical subunits are generated from the proenzyme in this reaction, and the pyruvate is formed at the N-terminus of the alpha chain, which is derived from the carboxyl end of the proenzyme. The autoendoproteolytic cleavage occurs by a canonical serine protease mechanism, in which the side chain hydroxyl group of the serine supplies its oxygen atom to form the C-terminus of the beta chain, while the remainder of the serine residue undergoes an oxidative deamination to produce ammonia and the pyruvoyl prosthetic group on the alpha chain. During this reaction, the Ser that is part of the protease active site of the proenzyme becomes the pyruvoyl prosthetic group, which constitutes an essential element of the active site of the mature decarboxylase.</text>
</comment>
<protein>
    <recommendedName>
        <fullName evidence="12">Phosphatidylserine decarboxylase proenzyme, mitochondrial</fullName>
        <ecNumber evidence="12">4.1.1.65</ecNumber>
    </recommendedName>
    <component>
        <recommendedName>
            <fullName evidence="12">Phosphatidylserine decarboxylase beta chain</fullName>
        </recommendedName>
    </component>
    <component>
        <recommendedName>
            <fullName evidence="12">Phosphatidylserine decarboxylase alpha chain</fullName>
        </recommendedName>
    </component>
</protein>
<feature type="modified residue" description="Pyruvic acid (Ser); by autocatalysis" evidence="12">
    <location>
        <position position="387"/>
    </location>
</feature>
<keyword evidence="8 12" id="KW-0594">Phospholipid biosynthesis</keyword>
<dbReference type="InterPro" id="IPR003817">
    <property type="entry name" value="PS_Dcarbxylase"/>
</dbReference>
<comment type="pathway">
    <text evidence="12">Phospholipid metabolism; phosphatidylethanolamine biosynthesis; phosphatidylethanolamine from CDP-diacylglycerol: step 2/2.</text>
</comment>
<comment type="pathway">
    <text evidence="1">Lipid metabolism.</text>
</comment>
<evidence type="ECO:0000256" key="10">
    <source>
        <dbReference type="ARBA" id="ARBA00023264"/>
    </source>
</evidence>
<comment type="similarity">
    <text evidence="12">Belongs to the phosphatidylserine decarboxylase family. PSD-B subfamily. Eukaryotic type I sub-subfamily.</text>
</comment>
<dbReference type="OMA" id="KDYHHYH"/>
<comment type="cofactor">
    <cofactor evidence="12">
        <name>pyruvate</name>
        <dbReference type="ChEBI" id="CHEBI:15361"/>
    </cofactor>
    <text evidence="12">Binds 1 pyruvoyl group covalently per subunit.</text>
</comment>
<feature type="topological domain" description="Mitochondrial intermembrane" evidence="12">
    <location>
        <begin position="100"/>
        <end position="432"/>
    </location>
</feature>
<comment type="subcellular location">
    <molecule>Phosphatidylserine decarboxylase alpha chain</molecule>
    <subcellularLocation>
        <location evidence="12">Mitochondrion inner membrane</location>
        <topology evidence="12">Peripheral membrane protein</topology>
        <orientation evidence="12">Intermembrane side</orientation>
    </subcellularLocation>
    <text evidence="12">Anchored to the mitochondrial inner membrane through its interaction with the integral membrane beta chain.</text>
</comment>
<feature type="active site" description="Charge relay system; for autoendoproteolytic cleavage activity" evidence="12">
    <location>
        <position position="387"/>
    </location>
</feature>
<dbReference type="EMBL" id="KE346371">
    <property type="protein sequence ID" value="KJE96248.1"/>
    <property type="molecule type" value="Genomic_DNA"/>
</dbReference>
<dbReference type="PANTHER" id="PTHR10067">
    <property type="entry name" value="PHOSPHATIDYLSERINE DECARBOXYLASE"/>
    <property type="match status" value="1"/>
</dbReference>
<feature type="compositionally biased region" description="Low complexity" evidence="13">
    <location>
        <begin position="60"/>
        <end position="72"/>
    </location>
</feature>
<evidence type="ECO:0000313" key="15">
    <source>
        <dbReference type="Proteomes" id="UP000008743"/>
    </source>
</evidence>
<evidence type="ECO:0000256" key="3">
    <source>
        <dbReference type="ARBA" id="ARBA00022692"/>
    </source>
</evidence>
<keyword evidence="9 12" id="KW-0456">Lyase</keyword>
<accession>A0A0D2WVK1</accession>
<feature type="active site" description="Charge relay system; for autoendoproteolytic cleavage activity" evidence="12">
    <location>
        <position position="214"/>
    </location>
</feature>
<evidence type="ECO:0000256" key="11">
    <source>
        <dbReference type="ARBA" id="ARBA00023317"/>
    </source>
</evidence>
<dbReference type="OrthoDB" id="4330at2759"/>
<feature type="active site" description="Schiff-base intermediate with substrate; via pyruvic acid; for decarboxylase activity" evidence="12">
    <location>
        <position position="387"/>
    </location>
</feature>
<dbReference type="eggNOG" id="KOG2420">
    <property type="taxonomic scope" value="Eukaryota"/>
</dbReference>
<keyword evidence="7 12" id="KW-0472">Membrane</keyword>
<dbReference type="Proteomes" id="UP000008743">
    <property type="component" value="Unassembled WGS sequence"/>
</dbReference>
<dbReference type="AlphaFoldDB" id="A0A0D2WVK1"/>
<comment type="catalytic activity">
    <reaction evidence="12">
        <text>a 1,2-diacyl-sn-glycero-3-phospho-L-serine + H(+) = a 1,2-diacyl-sn-glycero-3-phosphoethanolamine + CO2</text>
        <dbReference type="Rhea" id="RHEA:20828"/>
        <dbReference type="ChEBI" id="CHEBI:15378"/>
        <dbReference type="ChEBI" id="CHEBI:16526"/>
        <dbReference type="ChEBI" id="CHEBI:57262"/>
        <dbReference type="ChEBI" id="CHEBI:64612"/>
        <dbReference type="EC" id="4.1.1.65"/>
    </reaction>
</comment>
<evidence type="ECO:0000256" key="9">
    <source>
        <dbReference type="ARBA" id="ARBA00023239"/>
    </source>
</evidence>
<keyword evidence="4 12" id="KW-0210">Decarboxylase</keyword>
<dbReference type="UniPathway" id="UPA00558">
    <property type="reaction ID" value="UER00616"/>
</dbReference>
<keyword evidence="12" id="KW-0496">Mitochondrion</keyword>
<dbReference type="GO" id="GO:0004609">
    <property type="term" value="F:phosphatidylserine decarboxylase activity"/>
    <property type="evidence" value="ECO:0007669"/>
    <property type="project" value="UniProtKB-UniRule"/>
</dbReference>
<dbReference type="PANTHER" id="PTHR10067:SF6">
    <property type="entry name" value="PHOSPHATIDYLSERINE DECARBOXYLASE PROENZYME, MITOCHONDRIAL"/>
    <property type="match status" value="1"/>
</dbReference>
<proteinExistence type="inferred from homology"/>
<dbReference type="GO" id="GO:0005743">
    <property type="term" value="C:mitochondrial inner membrane"/>
    <property type="evidence" value="ECO:0007669"/>
    <property type="project" value="UniProtKB-SubCell"/>
</dbReference>
<dbReference type="Pfam" id="PF02666">
    <property type="entry name" value="PS_Dcarbxylase"/>
    <property type="match status" value="1"/>
</dbReference>
<comment type="function">
    <text evidence="12">Catalyzes the formation of phosphatidylethanolamine (PtdEtn) from phosphatidylserine (PtdSer). Plays a central role in phospholipid metabolism and in the interorganelle trafficking of phosphatidylserine.</text>
</comment>
<dbReference type="EC" id="4.1.1.65" evidence="12"/>
<keyword evidence="12" id="KW-0999">Mitochondrion inner membrane</keyword>
<comment type="subunit">
    <text evidence="12">Heterodimer of a large membrane-associated beta subunit and a small pyruvoyl-containing alpha subunit.</text>
</comment>
<reference evidence="15" key="1">
    <citation type="submission" date="2011-02" db="EMBL/GenBank/DDBJ databases">
        <title>The Genome Sequence of Capsaspora owczarzaki ATCC 30864.</title>
        <authorList>
            <person name="Russ C."/>
            <person name="Cuomo C."/>
            <person name="Burger G."/>
            <person name="Gray M.W."/>
            <person name="Holland P.W.H."/>
            <person name="King N."/>
            <person name="Lang F.B.F."/>
            <person name="Roger A.J."/>
            <person name="Ruiz-Trillo I."/>
            <person name="Young S.K."/>
            <person name="Zeng Q."/>
            <person name="Gargeya S."/>
            <person name="Alvarado L."/>
            <person name="Berlin A."/>
            <person name="Chapman S.B."/>
            <person name="Chen Z."/>
            <person name="Freedman E."/>
            <person name="Gellesch M."/>
            <person name="Goldberg J."/>
            <person name="Griggs A."/>
            <person name="Gujja S."/>
            <person name="Heilman E."/>
            <person name="Heiman D."/>
            <person name="Howarth C."/>
            <person name="Mehta T."/>
            <person name="Neiman D."/>
            <person name="Pearson M."/>
            <person name="Roberts A."/>
            <person name="Saif S."/>
            <person name="Shea T."/>
            <person name="Shenoy N."/>
            <person name="Sisk P."/>
            <person name="Stolte C."/>
            <person name="Sykes S."/>
            <person name="White J."/>
            <person name="Yandava C."/>
            <person name="Haas B."/>
            <person name="Nusbaum C."/>
            <person name="Birren B."/>
        </authorList>
    </citation>
    <scope>NUCLEOTIDE SEQUENCE</scope>
    <source>
        <strain evidence="15">ATCC 30864</strain>
    </source>
</reference>
<feature type="site" description="Cleavage (non-hydrolytic); by autocatalysis" evidence="12">
    <location>
        <begin position="386"/>
        <end position="387"/>
    </location>
</feature>
<evidence type="ECO:0000256" key="4">
    <source>
        <dbReference type="ARBA" id="ARBA00022793"/>
    </source>
</evidence>
<dbReference type="PhylomeDB" id="A0A0D2WVK1"/>
<feature type="region of interest" description="Disordered" evidence="13">
    <location>
        <begin position="56"/>
        <end position="76"/>
    </location>
</feature>
<keyword evidence="6 12" id="KW-0443">Lipid metabolism</keyword>
<feature type="topological domain" description="Mitochondrial matrix" evidence="12">
    <location>
        <begin position="1"/>
        <end position="80"/>
    </location>
</feature>
<evidence type="ECO:0000256" key="8">
    <source>
        <dbReference type="ARBA" id="ARBA00023209"/>
    </source>
</evidence>
<dbReference type="InParanoid" id="A0A0D2WVK1"/>
<evidence type="ECO:0000256" key="12">
    <source>
        <dbReference type="HAMAP-Rule" id="MF_03208"/>
    </source>
</evidence>
<evidence type="ECO:0000256" key="13">
    <source>
        <dbReference type="SAM" id="MobiDB-lite"/>
    </source>
</evidence>
<keyword evidence="10 12" id="KW-1208">Phospholipid metabolism</keyword>
<keyword evidence="12" id="KW-0865">Zymogen</keyword>
<dbReference type="GO" id="GO:0016540">
    <property type="term" value="P:protein autoprocessing"/>
    <property type="evidence" value="ECO:0007669"/>
    <property type="project" value="UniProtKB-UniRule"/>
</dbReference>
<evidence type="ECO:0000256" key="6">
    <source>
        <dbReference type="ARBA" id="ARBA00023098"/>
    </source>
</evidence>
<comment type="subcellular location">
    <molecule>Phosphatidylserine decarboxylase beta chain</molecule>
    <subcellularLocation>
        <location evidence="12">Mitochondrion inner membrane</location>
        <topology evidence="12">Single-pass membrane protein</topology>
        <orientation evidence="12">Intermembrane side</orientation>
    </subcellularLocation>
</comment>
<sequence>MLGRLALLRLGSAAQTAARIGVPRPPLVLLPSSSSSSPSSSSSSSSFSQVLMPRAGRSMATSTATSQGSGSKSKQRHWPAWLAPSAIVCAGVVYVQHERALFENEQARLVATEGPDAVLASTEAQRRQSVQVTLLRTLPTRALSRVWGAFHELELPVWIRAPVYKTYAAMFGCNLDEMAQKDLSAYPNLSAFFMRHLVENARPIASSLMVSPADGKVLHFGVVDDDVIEQVKGVPYSLQHFLGETPKTERADRTGHSKPGDAKKLFHIIIYLAPGDYHRFHSPAQWTATKRKHFPGELLSVAPAVAEIIAGLFAFNERVVLLGKWAHGFFSFSAVGAYNVGSILINMDKDLMTNRGTKYSRHTVFDKELGAIAVGKGEEIGTFNLGSTLILIFEAPADFQFSVSNGQKLQVGQPLGDVVSKEAKPSSSGRFW</sequence>
<dbReference type="InterPro" id="IPR033661">
    <property type="entry name" value="PSD_type1_euk"/>
</dbReference>
<evidence type="ECO:0000256" key="5">
    <source>
        <dbReference type="ARBA" id="ARBA00022989"/>
    </source>
</evidence>
<evidence type="ECO:0000313" key="14">
    <source>
        <dbReference type="EMBL" id="KJE96248.1"/>
    </source>
</evidence>
<dbReference type="GO" id="GO:0006646">
    <property type="term" value="P:phosphatidylethanolamine biosynthetic process"/>
    <property type="evidence" value="ECO:0007669"/>
    <property type="project" value="UniProtKB-UniRule"/>
</dbReference>
<feature type="active site" description="Charge relay system; for autoendoproteolytic cleavage activity" evidence="12">
    <location>
        <position position="281"/>
    </location>
</feature>
<keyword evidence="11 12" id="KW-0670">Pyruvate</keyword>
<dbReference type="STRING" id="595528.A0A0D2WVK1"/>